<keyword evidence="4" id="KW-0808">Transferase</keyword>
<dbReference type="SUPFAM" id="SSF52540">
    <property type="entry name" value="P-loop containing nucleoside triphosphate hydrolases"/>
    <property type="match status" value="1"/>
</dbReference>
<gene>
    <name evidence="10" type="primary">SPOSA6832_03254</name>
</gene>
<dbReference type="CDD" id="cd02023">
    <property type="entry name" value="UMPK"/>
    <property type="match status" value="1"/>
</dbReference>
<dbReference type="InterPro" id="IPR000764">
    <property type="entry name" value="Uridine_kinase-like"/>
</dbReference>
<feature type="non-terminal residue" evidence="10">
    <location>
        <position position="1"/>
    </location>
</feature>
<proteinExistence type="inferred from homology"/>
<evidence type="ECO:0000256" key="4">
    <source>
        <dbReference type="ARBA" id="ARBA00022679"/>
    </source>
</evidence>
<evidence type="ECO:0000313" key="10">
    <source>
        <dbReference type="EMBL" id="CEQ41542.1"/>
    </source>
</evidence>
<comment type="pathway">
    <text evidence="1">Pyrimidine metabolism; UMP biosynthesis via salvage pathway; UMP from uridine: step 1/1.</text>
</comment>
<keyword evidence="7" id="KW-0067">ATP-binding</keyword>
<dbReference type="Proteomes" id="UP000243876">
    <property type="component" value="Unassembled WGS sequence"/>
</dbReference>
<feature type="domain" description="Phosphoribulokinase/uridine kinase" evidence="8">
    <location>
        <begin position="34"/>
        <end position="217"/>
    </location>
</feature>
<evidence type="ECO:0000256" key="5">
    <source>
        <dbReference type="ARBA" id="ARBA00022741"/>
    </source>
</evidence>
<dbReference type="InterPro" id="IPR006083">
    <property type="entry name" value="PRK/URK"/>
</dbReference>
<dbReference type="FunFam" id="3.40.50.2020:FF:000010">
    <property type="entry name" value="Uridine-cytidine kinase"/>
    <property type="match status" value="1"/>
</dbReference>
<dbReference type="AlphaFoldDB" id="A0A0D6END0"/>
<comment type="similarity">
    <text evidence="2">Belongs to the uridine kinase family.</text>
</comment>
<dbReference type="Pfam" id="PF00485">
    <property type="entry name" value="PRK"/>
    <property type="match status" value="1"/>
</dbReference>
<dbReference type="PANTHER" id="PTHR10285">
    <property type="entry name" value="URIDINE KINASE"/>
    <property type="match status" value="1"/>
</dbReference>
<dbReference type="GO" id="GO:0044206">
    <property type="term" value="P:UMP salvage"/>
    <property type="evidence" value="ECO:0007669"/>
    <property type="project" value="UniProtKB-UniPathway"/>
</dbReference>
<dbReference type="Gene3D" id="3.40.50.2020">
    <property type="match status" value="1"/>
</dbReference>
<evidence type="ECO:0000256" key="3">
    <source>
        <dbReference type="ARBA" id="ARBA00012137"/>
    </source>
</evidence>
<dbReference type="GO" id="GO:0005524">
    <property type="term" value="F:ATP binding"/>
    <property type="evidence" value="ECO:0007669"/>
    <property type="project" value="UniProtKB-KW"/>
</dbReference>
<dbReference type="FunFam" id="3.40.50.300:FF:002070">
    <property type="entry name" value="Uridine kinase"/>
    <property type="match status" value="1"/>
</dbReference>
<dbReference type="UniPathway" id="UPA00574">
    <property type="reaction ID" value="UER00637"/>
</dbReference>
<keyword evidence="11" id="KW-1185">Reference proteome</keyword>
<dbReference type="InterPro" id="IPR000836">
    <property type="entry name" value="PRTase_dom"/>
</dbReference>
<dbReference type="SUPFAM" id="SSF53271">
    <property type="entry name" value="PRTase-like"/>
    <property type="match status" value="1"/>
</dbReference>
<evidence type="ECO:0000256" key="2">
    <source>
        <dbReference type="ARBA" id="ARBA00005408"/>
    </source>
</evidence>
<accession>A0A0D6END0</accession>
<organism evidence="10 11">
    <name type="scientific">Sporidiobolus salmonicolor</name>
    <name type="common">Yeast-like fungus</name>
    <name type="synonym">Sporobolomyces salmonicolor</name>
    <dbReference type="NCBI Taxonomy" id="5005"/>
    <lineage>
        <taxon>Eukaryota</taxon>
        <taxon>Fungi</taxon>
        <taxon>Dikarya</taxon>
        <taxon>Basidiomycota</taxon>
        <taxon>Pucciniomycotina</taxon>
        <taxon>Microbotryomycetes</taxon>
        <taxon>Sporidiobolales</taxon>
        <taxon>Sporidiobolaceae</taxon>
        <taxon>Sporobolomyces</taxon>
    </lineage>
</organism>
<keyword evidence="5" id="KW-0547">Nucleotide-binding</keyword>
<sequence>MPKNTILTDAGTDLATYRRSPWYGKDGNPVPAYVIGVGGGSASGKTRVAQEVLKALGVPWVLVISQDNYYLPLSPEESAAAFRNEHDFDSPESFDYPMLTQCIKDLKAGRAVQMPNYSFTMHQRTAETTYLYGAAIVIVEGIFVLHDKALRDVLDLKIFVQCDSDLMLARRLRRDLVERGREAGGVLDQYLRFVKPSFDNWIQPTSRHADIIVPGMNNERSIDLIVSHIQRQLAQRKRELRGELYRETTAGGNGAGSIPPTPGLEKSEVEAGLTKLKEEVGAADEDGLPDTVHVMKETVQLKGIHTLLRSTETDSEDFIFLANRLSTLVAEHALSLLPYRPKRIETRAGFAYTGEELAIPSGHLCGVSILRSGGSLEKGLRRVVRDIPVGSVLIQSDAQTGEPLLYAVNLPACLTVSQASAAESYVLLLDSQIGTGAAALMAVRLLLDHGVQEDRIVFCCILVSKVGGVWALKRAFPKVRIACSAVDEGLEERIEQTADGSKKIFTILPGLGSFGERYYLNA</sequence>
<reference evidence="11" key="1">
    <citation type="submission" date="2015-02" db="EMBL/GenBank/DDBJ databases">
        <authorList>
            <person name="Gon?alves P."/>
        </authorList>
    </citation>
    <scope>NUCLEOTIDE SEQUENCE [LARGE SCALE GENOMIC DNA]</scope>
</reference>
<feature type="domain" description="Phosphoribosyltransferase" evidence="9">
    <location>
        <begin position="297"/>
        <end position="519"/>
    </location>
</feature>
<dbReference type="PRINTS" id="PR00988">
    <property type="entry name" value="URIDINKINASE"/>
</dbReference>
<dbReference type="Gene3D" id="3.40.50.300">
    <property type="entry name" value="P-loop containing nucleotide triphosphate hydrolases"/>
    <property type="match status" value="1"/>
</dbReference>
<dbReference type="Pfam" id="PF14681">
    <property type="entry name" value="UPRTase"/>
    <property type="match status" value="1"/>
</dbReference>
<dbReference type="InterPro" id="IPR027417">
    <property type="entry name" value="P-loop_NTPase"/>
</dbReference>
<evidence type="ECO:0000256" key="7">
    <source>
        <dbReference type="ARBA" id="ARBA00022840"/>
    </source>
</evidence>
<keyword evidence="6" id="KW-0418">Kinase</keyword>
<name>A0A0D6END0_SPOSA</name>
<dbReference type="EC" id="2.7.1.48" evidence="3"/>
<protein>
    <recommendedName>
        <fullName evidence="3">uridine/cytidine kinase</fullName>
        <ecNumber evidence="3">2.7.1.48</ecNumber>
    </recommendedName>
</protein>
<evidence type="ECO:0000259" key="8">
    <source>
        <dbReference type="Pfam" id="PF00485"/>
    </source>
</evidence>
<evidence type="ECO:0000259" key="9">
    <source>
        <dbReference type="Pfam" id="PF14681"/>
    </source>
</evidence>
<evidence type="ECO:0000256" key="1">
    <source>
        <dbReference type="ARBA" id="ARBA00004690"/>
    </source>
</evidence>
<dbReference type="CDD" id="cd06223">
    <property type="entry name" value="PRTases_typeI"/>
    <property type="match status" value="1"/>
</dbReference>
<dbReference type="InterPro" id="IPR029057">
    <property type="entry name" value="PRTase-like"/>
</dbReference>
<evidence type="ECO:0000256" key="6">
    <source>
        <dbReference type="ARBA" id="ARBA00022777"/>
    </source>
</evidence>
<dbReference type="OrthoDB" id="738517at2759"/>
<dbReference type="GO" id="GO:0004849">
    <property type="term" value="F:uridine kinase activity"/>
    <property type="evidence" value="ECO:0007669"/>
    <property type="project" value="UniProtKB-EC"/>
</dbReference>
<dbReference type="EMBL" id="CENE01000015">
    <property type="protein sequence ID" value="CEQ41542.1"/>
    <property type="molecule type" value="Genomic_DNA"/>
</dbReference>
<dbReference type="NCBIfam" id="NF004018">
    <property type="entry name" value="PRK05480.1"/>
    <property type="match status" value="1"/>
</dbReference>
<evidence type="ECO:0000313" key="11">
    <source>
        <dbReference type="Proteomes" id="UP000243876"/>
    </source>
</evidence>